<evidence type="ECO:0000313" key="5">
    <source>
        <dbReference type="Proteomes" id="UP000095751"/>
    </source>
</evidence>
<feature type="region of interest" description="Disordered" evidence="1">
    <location>
        <begin position="149"/>
        <end position="256"/>
    </location>
</feature>
<reference evidence="4 5" key="1">
    <citation type="submission" date="2016-09" db="EMBL/GenBank/DDBJ databases">
        <title>Extensive genetic diversity and differential bi-allelic expression allows diatom success in the polar Southern Ocean.</title>
        <authorList>
            <consortium name="DOE Joint Genome Institute"/>
            <person name="Mock T."/>
            <person name="Otillar R.P."/>
            <person name="Strauss J."/>
            <person name="Dupont C."/>
            <person name="Frickenhaus S."/>
            <person name="Maumus F."/>
            <person name="Mcmullan M."/>
            <person name="Sanges R."/>
            <person name="Schmutz J."/>
            <person name="Toseland A."/>
            <person name="Valas R."/>
            <person name="Veluchamy A."/>
            <person name="Ward B.J."/>
            <person name="Allen A."/>
            <person name="Barry K."/>
            <person name="Falciatore A."/>
            <person name="Ferrante M."/>
            <person name="Fortunato A.E."/>
            <person name="Gloeckner G."/>
            <person name="Gruber A."/>
            <person name="Hipkin R."/>
            <person name="Janech M."/>
            <person name="Kroth P."/>
            <person name="Leese F."/>
            <person name="Lindquist E."/>
            <person name="Lyon B.R."/>
            <person name="Martin J."/>
            <person name="Mayer C."/>
            <person name="Parker M."/>
            <person name="Quesneville H."/>
            <person name="Raymond J."/>
            <person name="Uhlig C."/>
            <person name="Valentin K.U."/>
            <person name="Worden A.Z."/>
            <person name="Armbrust E.V."/>
            <person name="Bowler C."/>
            <person name="Green B."/>
            <person name="Moulton V."/>
            <person name="Van Oosterhout C."/>
            <person name="Grigoriev I."/>
        </authorList>
    </citation>
    <scope>NUCLEOTIDE SEQUENCE [LARGE SCALE GENOMIC DNA]</scope>
    <source>
        <strain evidence="4 5">CCMP1102</strain>
    </source>
</reference>
<organism evidence="4 5">
    <name type="scientific">Fragilariopsis cylindrus CCMP1102</name>
    <dbReference type="NCBI Taxonomy" id="635003"/>
    <lineage>
        <taxon>Eukaryota</taxon>
        <taxon>Sar</taxon>
        <taxon>Stramenopiles</taxon>
        <taxon>Ochrophyta</taxon>
        <taxon>Bacillariophyta</taxon>
        <taxon>Bacillariophyceae</taxon>
        <taxon>Bacillariophycidae</taxon>
        <taxon>Bacillariales</taxon>
        <taxon>Bacillariaceae</taxon>
        <taxon>Fragilariopsis</taxon>
    </lineage>
</organism>
<sequence length="746" mass="81079">MTKRASFFVLCISLLFVVVVSATQQLQQQEIPSSSLQQQQRELQANGRPTLIEPSQCIPREVIRAIHEDPNDTRLPYNSQYIGVAGSDIGGSVQTECYTSNNSCGSSDGTAPSACCRISFDAGWLVCDAMNGFEWMPCVCNDNTYGSPTPEPTMPPSLPLTDSPTTKQPTDPPTMEPTRSTISPTTKPPTQSPTKAPIEPSNAPTEKPITGSPTREPTQKPTPRATTQSPTKAPIVERTNAPTERPIADVDDASPDVDADADATVVVSNANYKTENRYDDELSATILQSQCNEPPPVIEFVQMSNFIYHYEVNNRNEEDEDNEIISNDIHNQLAKEFMVCDYEQDTVWIIQSKTHVADESLSCTQEISSIDEGPNSNNDAKKPKQGATPKETDDENSNDSPTKNRKNTCAVMKAEARIIAYESPIKRKTNKQLISWADDYGSGPTADTYAQAAINFINEGMNAGDFDRDGLILSFDDGEVLPAGDGNNNDNNVVDIDTGTTNSDEGNENSDASSSSSESGTTDSSSSTVEGGSNDNIAIDENGNSAATSGNTAVGIEDSSNTSNFNDNEKKGGLTAPILATVVVASAFIVLLLLIGVSRRRKRNRNNDNNKEEDEEYLRQVGTNDDSLEYAMGINHHLDLSDSDHSRGGDMDEPGPVVRSQLDLEDNNDTMDKDVYYITAARNSSNNSIVRSPSSRQRSTMSPLSSLDELDNFASSGRTGSHRSNSGIQKNNKDPRPYQLRDTVKL</sequence>
<dbReference type="InParanoid" id="A0A1E7FPB6"/>
<dbReference type="KEGG" id="fcy:FRACYDRAFT_236048"/>
<feature type="region of interest" description="Disordered" evidence="1">
    <location>
        <begin position="640"/>
        <end position="666"/>
    </location>
</feature>
<feature type="compositionally biased region" description="Polar residues" evidence="1">
    <location>
        <begin position="713"/>
        <end position="730"/>
    </location>
</feature>
<dbReference type="Proteomes" id="UP000095751">
    <property type="component" value="Unassembled WGS sequence"/>
</dbReference>
<feature type="compositionally biased region" description="Polar residues" evidence="1">
    <location>
        <begin position="542"/>
        <end position="566"/>
    </location>
</feature>
<feature type="chain" id="PRO_5009193444" evidence="3">
    <location>
        <begin position="23"/>
        <end position="746"/>
    </location>
</feature>
<keyword evidence="3" id="KW-0732">Signal</keyword>
<evidence type="ECO:0000256" key="3">
    <source>
        <dbReference type="SAM" id="SignalP"/>
    </source>
</evidence>
<feature type="compositionally biased region" description="Basic and acidic residues" evidence="1">
    <location>
        <begin position="640"/>
        <end position="650"/>
    </location>
</feature>
<name>A0A1E7FPB6_9STRA</name>
<keyword evidence="2" id="KW-0812">Transmembrane</keyword>
<keyword evidence="2" id="KW-1133">Transmembrane helix</keyword>
<feature type="region of interest" description="Disordered" evidence="1">
    <location>
        <begin position="482"/>
        <end position="568"/>
    </location>
</feature>
<feature type="compositionally biased region" description="Low complexity" evidence="1">
    <location>
        <begin position="484"/>
        <end position="535"/>
    </location>
</feature>
<evidence type="ECO:0000313" key="4">
    <source>
        <dbReference type="EMBL" id="OEU19987.1"/>
    </source>
</evidence>
<feature type="compositionally biased region" description="Polar residues" evidence="1">
    <location>
        <begin position="368"/>
        <end position="378"/>
    </location>
</feature>
<proteinExistence type="predicted"/>
<dbReference type="OrthoDB" id="10632401at2759"/>
<protein>
    <submittedName>
        <fullName evidence="4">Uncharacterized protein</fullName>
    </submittedName>
</protein>
<feature type="transmembrane region" description="Helical" evidence="2">
    <location>
        <begin position="574"/>
        <end position="597"/>
    </location>
</feature>
<keyword evidence="5" id="KW-1185">Reference proteome</keyword>
<evidence type="ECO:0000256" key="1">
    <source>
        <dbReference type="SAM" id="MobiDB-lite"/>
    </source>
</evidence>
<feature type="region of interest" description="Disordered" evidence="1">
    <location>
        <begin position="686"/>
        <end position="746"/>
    </location>
</feature>
<feature type="signal peptide" evidence="3">
    <location>
        <begin position="1"/>
        <end position="22"/>
    </location>
</feature>
<feature type="compositionally biased region" description="Pro residues" evidence="1">
    <location>
        <begin position="149"/>
        <end position="158"/>
    </location>
</feature>
<feature type="region of interest" description="Disordered" evidence="1">
    <location>
        <begin position="368"/>
        <end position="409"/>
    </location>
</feature>
<gene>
    <name evidence="4" type="ORF">FRACYDRAFT_236048</name>
</gene>
<dbReference type="AlphaFoldDB" id="A0A1E7FPB6"/>
<dbReference type="EMBL" id="KV784355">
    <property type="protein sequence ID" value="OEU19987.1"/>
    <property type="molecule type" value="Genomic_DNA"/>
</dbReference>
<dbReference type="PRINTS" id="PR01217">
    <property type="entry name" value="PRICHEXTENSN"/>
</dbReference>
<feature type="compositionally biased region" description="Low complexity" evidence="1">
    <location>
        <begin position="686"/>
        <end position="696"/>
    </location>
</feature>
<evidence type="ECO:0000256" key="2">
    <source>
        <dbReference type="SAM" id="Phobius"/>
    </source>
</evidence>
<feature type="compositionally biased region" description="Polar residues" evidence="1">
    <location>
        <begin position="211"/>
        <end position="231"/>
    </location>
</feature>
<accession>A0A1E7FPB6</accession>
<keyword evidence="2" id="KW-0472">Membrane</keyword>